<dbReference type="Proteomes" id="UP000467428">
    <property type="component" value="Plasmid pJCM18538"/>
</dbReference>
<reference evidence="2 3" key="1">
    <citation type="journal article" date="2019" name="Emerg. Microbes Infect.">
        <title>Comprehensive subspecies identification of 175 nontuberculous mycobacteria species based on 7547 genomic profiles.</title>
        <authorList>
            <person name="Matsumoto Y."/>
            <person name="Kinjo T."/>
            <person name="Motooka D."/>
            <person name="Nabeya D."/>
            <person name="Jung N."/>
            <person name="Uechi K."/>
            <person name="Horii T."/>
            <person name="Iida T."/>
            <person name="Fujita J."/>
            <person name="Nakamura S."/>
        </authorList>
    </citation>
    <scope>NUCLEOTIDE SEQUENCE [LARGE SCALE GENOMIC DNA]</scope>
    <source>
        <strain evidence="2 3">JCM 18538</strain>
        <plasmid evidence="2">pJCM18538</plasmid>
    </source>
</reference>
<evidence type="ECO:0000313" key="2">
    <source>
        <dbReference type="EMBL" id="BBY46862.1"/>
    </source>
</evidence>
<name>A0A7I7RQM4_9MYCO</name>
<geneLocation type="plasmid" evidence="2">
    <name>pJCM18538</name>
</geneLocation>
<dbReference type="AlphaFoldDB" id="A0A7I7RQM4"/>
<dbReference type="EMBL" id="AP022592">
    <property type="protein sequence ID" value="BBY46862.1"/>
    <property type="molecule type" value="Genomic_DNA"/>
</dbReference>
<dbReference type="RefSeq" id="WP_163916506.1">
    <property type="nucleotide sequence ID" value="NZ_AP022592.1"/>
</dbReference>
<sequence length="196" mass="21646">MLKALGGLLLFAAGTVVGWAVTGKFDATWVSAVGTWAGAVGTIAAILWAVHTFQTETRQRTEDLVREREDERHAQQLEAQKVTVSVFGGGGYGAEGEKTMTSVNVEFLNGTNKSISITEFRLPGVMLVEGREQRQFVSAIAPHAQPRYLVNIEPRRASDDQFSGRPFKLSTPVIRYQIDDITWERTGQDPPIRVLE</sequence>
<keyword evidence="1" id="KW-0812">Transmembrane</keyword>
<keyword evidence="2" id="KW-0614">Plasmid</keyword>
<keyword evidence="1" id="KW-1133">Transmembrane helix</keyword>
<proteinExistence type="predicted"/>
<evidence type="ECO:0000256" key="1">
    <source>
        <dbReference type="SAM" id="Phobius"/>
    </source>
</evidence>
<keyword evidence="1" id="KW-0472">Membrane</keyword>
<dbReference type="KEGG" id="marz:MARA_02920"/>
<protein>
    <submittedName>
        <fullName evidence="2">Uncharacterized protein</fullName>
    </submittedName>
</protein>
<keyword evidence="3" id="KW-1185">Reference proteome</keyword>
<accession>A0A7I7RQM4</accession>
<evidence type="ECO:0000313" key="3">
    <source>
        <dbReference type="Proteomes" id="UP000467428"/>
    </source>
</evidence>
<feature type="transmembrane region" description="Helical" evidence="1">
    <location>
        <begin position="28"/>
        <end position="50"/>
    </location>
</feature>
<gene>
    <name evidence="2" type="ORF">MARA_02920</name>
</gene>
<organism evidence="2 3">
    <name type="scientific">Mycolicibacterium arabiense</name>
    <dbReference type="NCBI Taxonomy" id="1286181"/>
    <lineage>
        <taxon>Bacteria</taxon>
        <taxon>Bacillati</taxon>
        <taxon>Actinomycetota</taxon>
        <taxon>Actinomycetes</taxon>
        <taxon>Mycobacteriales</taxon>
        <taxon>Mycobacteriaceae</taxon>
        <taxon>Mycolicibacterium</taxon>
    </lineage>
</organism>